<dbReference type="InterPro" id="IPR052435">
    <property type="entry name" value="YY1-Transcr_Regul"/>
</dbReference>
<evidence type="ECO:0000256" key="2">
    <source>
        <dbReference type="ARBA" id="ARBA00023015"/>
    </source>
</evidence>
<dbReference type="Pfam" id="PF02671">
    <property type="entry name" value="PAH"/>
    <property type="match status" value="1"/>
</dbReference>
<evidence type="ECO:0000256" key="4">
    <source>
        <dbReference type="ARBA" id="ARBA00023242"/>
    </source>
</evidence>
<accession>A0AA35RZ11</accession>
<dbReference type="InterPro" id="IPR003822">
    <property type="entry name" value="PAH"/>
</dbReference>
<feature type="region of interest" description="Disordered" evidence="6">
    <location>
        <begin position="248"/>
        <end position="271"/>
    </location>
</feature>
<gene>
    <name evidence="8" type="ORF">GBAR_LOCUS12199</name>
</gene>
<evidence type="ECO:0000313" key="9">
    <source>
        <dbReference type="Proteomes" id="UP001174909"/>
    </source>
</evidence>
<dbReference type="Proteomes" id="UP001174909">
    <property type="component" value="Unassembled WGS sequence"/>
</dbReference>
<sequence>MTLLLAPLPSLTPLVSLPQPVVKEPPVMPLVVAWWQKSPVSSKSGRRESTTVVAVRDGCGDGDTGDECGVRRGRRASLEHLLLAAGVEPSDPMSRFSCHFLREVKKSVAGSRPGTYHQFIQLLQDHCERQWRPSELYGRVRELFGPWPHLVSLFTEFLSPQDCLEANVLEERHDMENVKSFIVRLQEKYSDAPLELREIIEKLKQLDNPSVSRQKVYESLLPLVRVHQDLTEDLRRLLLHLAPPPRDDDRYEEITLNGNTHPDDFEEATLH</sequence>
<dbReference type="PANTHER" id="PTHR16088:SF3">
    <property type="entry name" value="GON-4-LIKE PROTEIN"/>
    <property type="match status" value="1"/>
</dbReference>
<comment type="caution">
    <text evidence="8">The sequence shown here is derived from an EMBL/GenBank/DDBJ whole genome shotgun (WGS) entry which is preliminary data.</text>
</comment>
<dbReference type="PANTHER" id="PTHR16088">
    <property type="entry name" value="YY1 ASSOCIATED PROTEIN-RELATED"/>
    <property type="match status" value="1"/>
</dbReference>
<organism evidence="8 9">
    <name type="scientific">Geodia barretti</name>
    <name type="common">Barrett's horny sponge</name>
    <dbReference type="NCBI Taxonomy" id="519541"/>
    <lineage>
        <taxon>Eukaryota</taxon>
        <taxon>Metazoa</taxon>
        <taxon>Porifera</taxon>
        <taxon>Demospongiae</taxon>
        <taxon>Heteroscleromorpha</taxon>
        <taxon>Tetractinellida</taxon>
        <taxon>Astrophorina</taxon>
        <taxon>Geodiidae</taxon>
        <taxon>Geodia</taxon>
    </lineage>
</organism>
<keyword evidence="4 5" id="KW-0539">Nucleus</keyword>
<reference evidence="8" key="1">
    <citation type="submission" date="2023-03" db="EMBL/GenBank/DDBJ databases">
        <authorList>
            <person name="Steffen K."/>
            <person name="Cardenas P."/>
        </authorList>
    </citation>
    <scope>NUCLEOTIDE SEQUENCE</scope>
</reference>
<feature type="signal peptide" evidence="7">
    <location>
        <begin position="1"/>
        <end position="18"/>
    </location>
</feature>
<dbReference type="InterPro" id="IPR036600">
    <property type="entry name" value="PAH_sf"/>
</dbReference>
<feature type="chain" id="PRO_5041210382" evidence="7">
    <location>
        <begin position="19"/>
        <end position="271"/>
    </location>
</feature>
<dbReference type="Gene3D" id="1.20.1160.11">
    <property type="entry name" value="Paired amphipathic helix"/>
    <property type="match status" value="1"/>
</dbReference>
<protein>
    <submittedName>
        <fullName evidence="8">GON-4-like protein</fullName>
    </submittedName>
</protein>
<dbReference type="AlphaFoldDB" id="A0AA35RZ11"/>
<dbReference type="EMBL" id="CASHTH010001826">
    <property type="protein sequence ID" value="CAI8020383.1"/>
    <property type="molecule type" value="Genomic_DNA"/>
</dbReference>
<evidence type="ECO:0000256" key="6">
    <source>
        <dbReference type="SAM" id="MobiDB-lite"/>
    </source>
</evidence>
<dbReference type="SUPFAM" id="SSF47762">
    <property type="entry name" value="PAH2 domain"/>
    <property type="match status" value="2"/>
</dbReference>
<evidence type="ECO:0000256" key="7">
    <source>
        <dbReference type="SAM" id="SignalP"/>
    </source>
</evidence>
<evidence type="ECO:0000313" key="8">
    <source>
        <dbReference type="EMBL" id="CAI8020383.1"/>
    </source>
</evidence>
<dbReference type="GO" id="GO:0006355">
    <property type="term" value="P:regulation of DNA-templated transcription"/>
    <property type="evidence" value="ECO:0007669"/>
    <property type="project" value="InterPro"/>
</dbReference>
<keyword evidence="7" id="KW-0732">Signal</keyword>
<evidence type="ECO:0000256" key="1">
    <source>
        <dbReference type="ARBA" id="ARBA00004123"/>
    </source>
</evidence>
<comment type="subcellular location">
    <subcellularLocation>
        <location evidence="1 5">Nucleus</location>
    </subcellularLocation>
</comment>
<evidence type="ECO:0000256" key="5">
    <source>
        <dbReference type="PROSITE-ProRule" id="PRU00810"/>
    </source>
</evidence>
<dbReference type="GO" id="GO:0003712">
    <property type="term" value="F:transcription coregulator activity"/>
    <property type="evidence" value="ECO:0007669"/>
    <property type="project" value="TreeGrafter"/>
</dbReference>
<name>A0AA35RZ11_GEOBA</name>
<keyword evidence="3" id="KW-0804">Transcription</keyword>
<evidence type="ECO:0000256" key="3">
    <source>
        <dbReference type="ARBA" id="ARBA00023163"/>
    </source>
</evidence>
<proteinExistence type="predicted"/>
<dbReference type="PROSITE" id="PS51477">
    <property type="entry name" value="PAH"/>
    <property type="match status" value="1"/>
</dbReference>
<keyword evidence="9" id="KW-1185">Reference proteome</keyword>
<keyword evidence="2" id="KW-0805">Transcription regulation</keyword>
<dbReference type="GO" id="GO:0005634">
    <property type="term" value="C:nucleus"/>
    <property type="evidence" value="ECO:0007669"/>
    <property type="project" value="UniProtKB-SubCell"/>
</dbReference>